<name>A0AAE9DRH9_CAEBR</name>
<sequence>MVLALDIPLRPPERAVLEFLLGVVFGPQRNLSTYTSRRSCQRHDVAAASHIIRLYLDRGRRKSGFTDACHLVYGNTIVLSTQVARLLRDAIRAKELLSYSSYLAEEEERRRRTREQMENGLIDNSKTPKKKKRSNGADEDEFAMKSPVSVALKKDITMRDVLGTPQIQNIEIDDDLAPATVDDLALLYGFLGSEATQVDKTFIDQQSSSAAKNREELIQDFDFDAPPPPPRQSFAPPIDDDFEFQRLSDEMIQQSHQTPVKKRRSGERTFEPGPHLAEVLLYGRLPLVDERRSMEDEMEDARNHGINNDNLDVPSALVDVPRLPSQISLDDIPFPSRPPQRTPFRTPQSTRKAKFDVYNGEVDPTQADNNRFRIPLREMNRMMEDFSSLHYEDGKMLRVKPAAKSAVKELFRSVPYFIKDRRNADTWDVLDVGYKKPNSSISGNTVSEDEDEIESSSGFRRPKQYKNLEPIDLSNLKVSMMPLKETSPVMSPLRPVVDGIDMEDLERPRDHNDVPPEFDFPRPEDVHREPGEVPEEIEFPRREDNGSNITKIYDDAMLDEDPFPTSKTFEPPSAGDKSAATIREELLRQCEEESPYPIQLDSMTPIETTSRREAARTFYVVLELIKNRRIEVTQVSPFGQIDVQLSAEDFEDLAVLAMEEEMDDGDF</sequence>
<feature type="compositionally biased region" description="Basic and acidic residues" evidence="1">
    <location>
        <begin position="107"/>
        <end position="117"/>
    </location>
</feature>
<dbReference type="Proteomes" id="UP000827892">
    <property type="component" value="Chromosome I"/>
</dbReference>
<dbReference type="AlphaFoldDB" id="A0AAE9DRH9"/>
<feature type="domain" description="Rad21/Rec8-like protein C-terminal eukaryotic" evidence="2">
    <location>
        <begin position="603"/>
        <end position="647"/>
    </location>
</feature>
<dbReference type="Gene3D" id="1.10.10.580">
    <property type="entry name" value="Structural maintenance of chromosome 1. Chain E"/>
    <property type="match status" value="1"/>
</dbReference>
<organism evidence="3 4">
    <name type="scientific">Caenorhabditis briggsae</name>
    <dbReference type="NCBI Taxonomy" id="6238"/>
    <lineage>
        <taxon>Eukaryota</taxon>
        <taxon>Metazoa</taxon>
        <taxon>Ecdysozoa</taxon>
        <taxon>Nematoda</taxon>
        <taxon>Chromadorea</taxon>
        <taxon>Rhabditida</taxon>
        <taxon>Rhabditina</taxon>
        <taxon>Rhabditomorpha</taxon>
        <taxon>Rhabditoidea</taxon>
        <taxon>Rhabditidae</taxon>
        <taxon>Peloderinae</taxon>
        <taxon>Caenorhabditis</taxon>
    </lineage>
</organism>
<feature type="region of interest" description="Disordered" evidence="1">
    <location>
        <begin position="506"/>
        <end position="530"/>
    </location>
</feature>
<dbReference type="InterPro" id="IPR023093">
    <property type="entry name" value="ScpA-like_C"/>
</dbReference>
<feature type="region of interest" description="Disordered" evidence="1">
    <location>
        <begin position="440"/>
        <end position="461"/>
    </location>
</feature>
<evidence type="ECO:0000313" key="3">
    <source>
        <dbReference type="EMBL" id="ULU09185.1"/>
    </source>
</evidence>
<dbReference type="InterPro" id="IPR006909">
    <property type="entry name" value="Rad21/Rec8_C_eu"/>
</dbReference>
<evidence type="ECO:0000259" key="2">
    <source>
        <dbReference type="Pfam" id="PF04824"/>
    </source>
</evidence>
<proteinExistence type="predicted"/>
<feature type="region of interest" description="Disordered" evidence="1">
    <location>
        <begin position="107"/>
        <end position="140"/>
    </location>
</feature>
<evidence type="ECO:0000256" key="1">
    <source>
        <dbReference type="SAM" id="MobiDB-lite"/>
    </source>
</evidence>
<feature type="region of interest" description="Disordered" evidence="1">
    <location>
        <begin position="328"/>
        <end position="350"/>
    </location>
</feature>
<accession>A0AAE9DRH9</accession>
<gene>
    <name evidence="3" type="ORF">L3Y34_013943</name>
</gene>
<evidence type="ECO:0000313" key="4">
    <source>
        <dbReference type="Proteomes" id="UP000827892"/>
    </source>
</evidence>
<dbReference type="Pfam" id="PF04824">
    <property type="entry name" value="Rad21_Rec8"/>
    <property type="match status" value="1"/>
</dbReference>
<dbReference type="InterPro" id="IPR036390">
    <property type="entry name" value="WH_DNA-bd_sf"/>
</dbReference>
<dbReference type="EMBL" id="CP090891">
    <property type="protein sequence ID" value="ULU09185.1"/>
    <property type="molecule type" value="Genomic_DNA"/>
</dbReference>
<dbReference type="SUPFAM" id="SSF46785">
    <property type="entry name" value="Winged helix' DNA-binding domain"/>
    <property type="match status" value="1"/>
</dbReference>
<reference evidence="3 4" key="1">
    <citation type="submission" date="2022-05" db="EMBL/GenBank/DDBJ databases">
        <title>Chromosome-level reference genomes for two strains of Caenorhabditis briggsae: an improved platform for comparative genomics.</title>
        <authorList>
            <person name="Stevens L."/>
            <person name="Andersen E.C."/>
        </authorList>
    </citation>
    <scope>NUCLEOTIDE SEQUENCE [LARGE SCALE GENOMIC DNA]</scope>
    <source>
        <strain evidence="3">QX1410_ONT</strain>
        <tissue evidence="3">Whole-organism</tissue>
    </source>
</reference>
<protein>
    <recommendedName>
        <fullName evidence="2">Rad21/Rec8-like protein C-terminal eukaryotic domain-containing protein</fullName>
    </recommendedName>
</protein>